<gene>
    <name evidence="5" type="ORF">PAXINDRAFT_20012</name>
</gene>
<evidence type="ECO:0000256" key="2">
    <source>
        <dbReference type="ARBA" id="ARBA00022630"/>
    </source>
</evidence>
<evidence type="ECO:0000256" key="4">
    <source>
        <dbReference type="ARBA" id="ARBA00023002"/>
    </source>
</evidence>
<comment type="similarity">
    <text evidence="1">Belongs to the oxygen-dependent FAD-linked oxidoreductase family.</text>
</comment>
<organism evidence="5 6">
    <name type="scientific">Paxillus involutus ATCC 200175</name>
    <dbReference type="NCBI Taxonomy" id="664439"/>
    <lineage>
        <taxon>Eukaryota</taxon>
        <taxon>Fungi</taxon>
        <taxon>Dikarya</taxon>
        <taxon>Basidiomycota</taxon>
        <taxon>Agaricomycotina</taxon>
        <taxon>Agaricomycetes</taxon>
        <taxon>Agaricomycetidae</taxon>
        <taxon>Boletales</taxon>
        <taxon>Paxilineae</taxon>
        <taxon>Paxillaceae</taxon>
        <taxon>Paxillus</taxon>
    </lineage>
</organism>
<protein>
    <submittedName>
        <fullName evidence="5">Unplaced genomic scaffold PAXINscaffold_837, whole genome shotgun sequence</fullName>
    </submittedName>
</protein>
<keyword evidence="4" id="KW-0560">Oxidoreductase</keyword>
<dbReference type="HOGENOM" id="CLU_1086246_0_0_1"/>
<evidence type="ECO:0000313" key="5">
    <source>
        <dbReference type="EMBL" id="KIJ06783.1"/>
    </source>
</evidence>
<name>A0A0C9T646_PAXIN</name>
<reference evidence="5 6" key="1">
    <citation type="submission" date="2014-06" db="EMBL/GenBank/DDBJ databases">
        <authorList>
            <consortium name="DOE Joint Genome Institute"/>
            <person name="Kuo A."/>
            <person name="Kohler A."/>
            <person name="Nagy L.G."/>
            <person name="Floudas D."/>
            <person name="Copeland A."/>
            <person name="Barry K.W."/>
            <person name="Cichocki N."/>
            <person name="Veneault-Fourrey C."/>
            <person name="LaButti K."/>
            <person name="Lindquist E.A."/>
            <person name="Lipzen A."/>
            <person name="Lundell T."/>
            <person name="Morin E."/>
            <person name="Murat C."/>
            <person name="Sun H."/>
            <person name="Tunlid A."/>
            <person name="Henrissat B."/>
            <person name="Grigoriev I.V."/>
            <person name="Hibbett D.S."/>
            <person name="Martin F."/>
            <person name="Nordberg H.P."/>
            <person name="Cantor M.N."/>
            <person name="Hua S.X."/>
        </authorList>
    </citation>
    <scope>NUCLEOTIDE SEQUENCE [LARGE SCALE GENOMIC DNA]</scope>
    <source>
        <strain evidence="5 6">ATCC 200175</strain>
    </source>
</reference>
<dbReference type="Gene3D" id="3.30.465.10">
    <property type="match status" value="1"/>
</dbReference>
<evidence type="ECO:0000313" key="6">
    <source>
        <dbReference type="Proteomes" id="UP000053647"/>
    </source>
</evidence>
<evidence type="ECO:0000256" key="1">
    <source>
        <dbReference type="ARBA" id="ARBA00005466"/>
    </source>
</evidence>
<dbReference type="Proteomes" id="UP000053647">
    <property type="component" value="Unassembled WGS sequence"/>
</dbReference>
<accession>A0A0C9T646</accession>
<evidence type="ECO:0000256" key="3">
    <source>
        <dbReference type="ARBA" id="ARBA00022827"/>
    </source>
</evidence>
<dbReference type="InterPro" id="IPR036318">
    <property type="entry name" value="FAD-bd_PCMH-like_sf"/>
</dbReference>
<dbReference type="GO" id="GO:0050660">
    <property type="term" value="F:flavin adenine dinucleotide binding"/>
    <property type="evidence" value="ECO:0007669"/>
    <property type="project" value="InterPro"/>
</dbReference>
<dbReference type="OrthoDB" id="9983560at2759"/>
<dbReference type="SUPFAM" id="SSF56176">
    <property type="entry name" value="FAD-binding/transporter-associated domain-like"/>
    <property type="match status" value="1"/>
</dbReference>
<keyword evidence="2" id="KW-0285">Flavoprotein</keyword>
<keyword evidence="3" id="KW-0274">FAD</keyword>
<proteinExistence type="inferred from homology"/>
<dbReference type="InterPro" id="IPR016169">
    <property type="entry name" value="FAD-bd_PCMH_sub2"/>
</dbReference>
<dbReference type="AlphaFoldDB" id="A0A0C9T646"/>
<dbReference type="EMBL" id="KN820159">
    <property type="protein sequence ID" value="KIJ06783.1"/>
    <property type="molecule type" value="Genomic_DNA"/>
</dbReference>
<reference evidence="6" key="2">
    <citation type="submission" date="2015-01" db="EMBL/GenBank/DDBJ databases">
        <title>Evolutionary Origins and Diversification of the Mycorrhizal Mutualists.</title>
        <authorList>
            <consortium name="DOE Joint Genome Institute"/>
            <consortium name="Mycorrhizal Genomics Consortium"/>
            <person name="Kohler A."/>
            <person name="Kuo A."/>
            <person name="Nagy L.G."/>
            <person name="Floudas D."/>
            <person name="Copeland A."/>
            <person name="Barry K.W."/>
            <person name="Cichocki N."/>
            <person name="Veneault-Fourrey C."/>
            <person name="LaButti K."/>
            <person name="Lindquist E.A."/>
            <person name="Lipzen A."/>
            <person name="Lundell T."/>
            <person name="Morin E."/>
            <person name="Murat C."/>
            <person name="Riley R."/>
            <person name="Ohm R."/>
            <person name="Sun H."/>
            <person name="Tunlid A."/>
            <person name="Henrissat B."/>
            <person name="Grigoriev I.V."/>
            <person name="Hibbett D.S."/>
            <person name="Martin F."/>
        </authorList>
    </citation>
    <scope>NUCLEOTIDE SEQUENCE [LARGE SCALE GENOMIC DNA]</scope>
    <source>
        <strain evidence="6">ATCC 200175</strain>
    </source>
</reference>
<keyword evidence="6" id="KW-1185">Reference proteome</keyword>
<dbReference type="InterPro" id="IPR050416">
    <property type="entry name" value="FAD-linked_Oxidoreductase"/>
</dbReference>
<dbReference type="PANTHER" id="PTHR42973:SF25">
    <property type="entry name" value="PHOSPHOMEVALONATE KINASE"/>
    <property type="match status" value="1"/>
</dbReference>
<dbReference type="PANTHER" id="PTHR42973">
    <property type="entry name" value="BINDING OXIDOREDUCTASE, PUTATIVE (AFU_ORTHOLOGUE AFUA_1G17690)-RELATED"/>
    <property type="match status" value="1"/>
</dbReference>
<dbReference type="GO" id="GO:0016491">
    <property type="term" value="F:oxidoreductase activity"/>
    <property type="evidence" value="ECO:0007669"/>
    <property type="project" value="UniProtKB-KW"/>
</dbReference>
<sequence length="256" mass="27152">MAVVLGTCPSVGAAGFMQAGGHGPLTPALGLGVDHILQYELVTADGEIRTLNAVQDLDLFWAVCGGGLGSWGLITSIMIKAHPATRVSTVQFVIRPADGEKKTQRVINFIALVGRYQHGWVIKGIASSFVPDEENYLLNLYWPSNQGDSAVLVFVDELLSHVDEYTIVSFQTSMFASVTEAEEKVLGPFANRISPYGASMQMSSQLIPLSSLESARGVAEAIWAGLEGINAVLRKGGLPNAAPLIFGSMPGAHSVP</sequence>